<gene>
    <name evidence="2" type="ORF">BDD43_4060</name>
</gene>
<keyword evidence="3" id="KW-1185">Reference proteome</keyword>
<evidence type="ECO:0000313" key="2">
    <source>
        <dbReference type="EMBL" id="RKR83845.1"/>
    </source>
</evidence>
<sequence length="85" mass="9387">MRIVTWYDGADAVDVCENRSCLLEVSCGKYNKIIEKTRASPKSSPKERTLKPSTSRTLSFGEGRVRLPTSDPAPPAKTALKFLTN</sequence>
<feature type="compositionally biased region" description="Basic and acidic residues" evidence="1">
    <location>
        <begin position="38"/>
        <end position="50"/>
    </location>
</feature>
<evidence type="ECO:0000256" key="1">
    <source>
        <dbReference type="SAM" id="MobiDB-lite"/>
    </source>
</evidence>
<dbReference type="EMBL" id="RBKU01000001">
    <property type="protein sequence ID" value="RKR83845.1"/>
    <property type="molecule type" value="Genomic_DNA"/>
</dbReference>
<proteinExistence type="predicted"/>
<protein>
    <submittedName>
        <fullName evidence="2">Uncharacterized protein</fullName>
    </submittedName>
</protein>
<feature type="region of interest" description="Disordered" evidence="1">
    <location>
        <begin position="38"/>
        <end position="85"/>
    </location>
</feature>
<reference evidence="2 3" key="1">
    <citation type="submission" date="2018-10" db="EMBL/GenBank/DDBJ databases">
        <title>Genomic Encyclopedia of Archaeal and Bacterial Type Strains, Phase II (KMG-II): from individual species to whole genera.</title>
        <authorList>
            <person name="Goeker M."/>
        </authorList>
    </citation>
    <scope>NUCLEOTIDE SEQUENCE [LARGE SCALE GENOMIC DNA]</scope>
    <source>
        <strain evidence="2 3">DSM 18602</strain>
    </source>
</reference>
<accession>A0A495J4D5</accession>
<dbReference type="AlphaFoldDB" id="A0A495J4D5"/>
<organism evidence="2 3">
    <name type="scientific">Mucilaginibacter gracilis</name>
    <dbReference type="NCBI Taxonomy" id="423350"/>
    <lineage>
        <taxon>Bacteria</taxon>
        <taxon>Pseudomonadati</taxon>
        <taxon>Bacteroidota</taxon>
        <taxon>Sphingobacteriia</taxon>
        <taxon>Sphingobacteriales</taxon>
        <taxon>Sphingobacteriaceae</taxon>
        <taxon>Mucilaginibacter</taxon>
    </lineage>
</organism>
<name>A0A495J4D5_9SPHI</name>
<dbReference type="Proteomes" id="UP000268007">
    <property type="component" value="Unassembled WGS sequence"/>
</dbReference>
<evidence type="ECO:0000313" key="3">
    <source>
        <dbReference type="Proteomes" id="UP000268007"/>
    </source>
</evidence>
<comment type="caution">
    <text evidence="2">The sequence shown here is derived from an EMBL/GenBank/DDBJ whole genome shotgun (WGS) entry which is preliminary data.</text>
</comment>